<organism evidence="1 2">
    <name type="scientific">Snodgrassella alvi</name>
    <dbReference type="NCBI Taxonomy" id="1196083"/>
    <lineage>
        <taxon>Bacteria</taxon>
        <taxon>Pseudomonadati</taxon>
        <taxon>Pseudomonadota</taxon>
        <taxon>Betaproteobacteria</taxon>
        <taxon>Neisseriales</taxon>
        <taxon>Neisseriaceae</taxon>
        <taxon>Snodgrassella</taxon>
    </lineage>
</organism>
<protein>
    <submittedName>
        <fullName evidence="1">Uncharacterized protein</fullName>
    </submittedName>
</protein>
<proteinExistence type="predicted"/>
<dbReference type="Proteomes" id="UP000229970">
    <property type="component" value="Unassembled WGS sequence"/>
</dbReference>
<evidence type="ECO:0000313" key="1">
    <source>
        <dbReference type="EMBL" id="PIT43785.1"/>
    </source>
</evidence>
<evidence type="ECO:0000313" key="2">
    <source>
        <dbReference type="Proteomes" id="UP000229970"/>
    </source>
</evidence>
<name>A0A2N9XB94_9NEIS</name>
<comment type="caution">
    <text evidence="1">The sequence shown here is derived from an EMBL/GenBank/DDBJ whole genome shotgun (WGS) entry which is preliminary data.</text>
</comment>
<accession>A0A2N9XB94</accession>
<sequence length="144" mass="16166">MIEVTKAKKVEIKYPVGRKCKGDDGLVVIFWSEHKGTIVHAGESPLCVGSTEEIYKSCMNYDVWEPVDVEITDVIGIGESTEDGITYPVARKRKEDNMIVLFFSRNRGVVADVGTHEGMRTGYTFCFSDVTDNEWEAISMKIYG</sequence>
<dbReference type="AlphaFoldDB" id="A0A2N9XB94"/>
<dbReference type="RefSeq" id="WP_100121307.1">
    <property type="nucleotide sequence ID" value="NZ_MEIP01000030.1"/>
</dbReference>
<reference evidence="1 2" key="1">
    <citation type="journal article" date="2017" name="MBio">
        <title>Type VI secretion-mediated competition in the bee gut microbiome.</title>
        <authorList>
            <person name="Steele M.I."/>
            <person name="Kwong W.K."/>
            <person name="Powell J.E."/>
            <person name="Whiteley M."/>
            <person name="Moran N.A."/>
        </authorList>
    </citation>
    <scope>NUCLEOTIDE SEQUENCE [LARGE SCALE GENOMIC DNA]</scope>
    <source>
        <strain evidence="1 2">Ruf1-X</strain>
    </source>
</reference>
<dbReference type="EMBL" id="MEIP01000030">
    <property type="protein sequence ID" value="PIT43785.1"/>
    <property type="molecule type" value="Genomic_DNA"/>
</dbReference>
<gene>
    <name evidence="1" type="ORF">BHC46_12340</name>
</gene>